<dbReference type="PANTHER" id="PTHR19969:SF15">
    <property type="entry name" value="SRC-LIKE-ADAPTER 2 ISOFORM X1"/>
    <property type="match status" value="1"/>
</dbReference>
<name>A0AAW1IY70_POPJA</name>
<protein>
    <submittedName>
        <fullName evidence="8">SH2 domain</fullName>
    </submittedName>
</protein>
<evidence type="ECO:0000313" key="9">
    <source>
        <dbReference type="Proteomes" id="UP001458880"/>
    </source>
</evidence>
<dbReference type="SMART" id="SM00326">
    <property type="entry name" value="SH3"/>
    <property type="match status" value="1"/>
</dbReference>
<dbReference type="InterPro" id="IPR051184">
    <property type="entry name" value="Tyrosine-phos_adapter"/>
</dbReference>
<feature type="domain" description="SH2" evidence="6">
    <location>
        <begin position="123"/>
        <end position="205"/>
    </location>
</feature>
<evidence type="ECO:0000259" key="6">
    <source>
        <dbReference type="PROSITE" id="PS50001"/>
    </source>
</evidence>
<dbReference type="EMBL" id="JASPKY010000490">
    <property type="protein sequence ID" value="KAK9695175.1"/>
    <property type="molecule type" value="Genomic_DNA"/>
</dbReference>
<dbReference type="PANTHER" id="PTHR19969">
    <property type="entry name" value="SH2-SH3 ADAPTOR PROTEIN-RELATED"/>
    <property type="match status" value="1"/>
</dbReference>
<dbReference type="GO" id="GO:0005737">
    <property type="term" value="C:cytoplasm"/>
    <property type="evidence" value="ECO:0007669"/>
    <property type="project" value="TreeGrafter"/>
</dbReference>
<evidence type="ECO:0000256" key="2">
    <source>
        <dbReference type="ARBA" id="ARBA00022999"/>
    </source>
</evidence>
<feature type="compositionally biased region" description="Basic and acidic residues" evidence="5">
    <location>
        <begin position="34"/>
        <end position="44"/>
    </location>
</feature>
<comment type="caution">
    <text evidence="8">The sequence shown here is derived from an EMBL/GenBank/DDBJ whole genome shotgun (WGS) entry which is preliminary data.</text>
</comment>
<evidence type="ECO:0000256" key="4">
    <source>
        <dbReference type="PROSITE-ProRule" id="PRU00192"/>
    </source>
</evidence>
<keyword evidence="1 4" id="KW-0728">SH3 domain</keyword>
<proteinExistence type="predicted"/>
<dbReference type="InterPro" id="IPR036860">
    <property type="entry name" value="SH2_dom_sf"/>
</dbReference>
<dbReference type="Gene3D" id="2.30.30.40">
    <property type="entry name" value="SH3 Domains"/>
    <property type="match status" value="1"/>
</dbReference>
<dbReference type="PROSITE" id="PS50002">
    <property type="entry name" value="SH3"/>
    <property type="match status" value="1"/>
</dbReference>
<sequence>MGNLCCTPSQGSPAKNFHKTSFEGRTSIVSDSNPRYHPDPKRNNVDVVRGRGPKPVRTRVVVAQYSYMARDANDVTFHKGDTMEVLDDSDGDWLKVRHLTTNNIGYIPENYVAEESAVQSKDWFMENVSRKEADKLLMNNANSRGTYLVRPSEHNPEGYSLSVKDWDDQRGYHVKHYKIKPLDNGGFYISTNNVYPTLSALVEAYARITSLLKLPNFAKQSQIVET</sequence>
<dbReference type="GO" id="GO:0030971">
    <property type="term" value="F:receptor tyrosine kinase binding"/>
    <property type="evidence" value="ECO:0007669"/>
    <property type="project" value="TreeGrafter"/>
</dbReference>
<dbReference type="SUPFAM" id="SSF55550">
    <property type="entry name" value="SH2 domain"/>
    <property type="match status" value="1"/>
</dbReference>
<evidence type="ECO:0000259" key="7">
    <source>
        <dbReference type="PROSITE" id="PS50002"/>
    </source>
</evidence>
<dbReference type="GO" id="GO:0016477">
    <property type="term" value="P:cell migration"/>
    <property type="evidence" value="ECO:0007669"/>
    <property type="project" value="TreeGrafter"/>
</dbReference>
<dbReference type="GO" id="GO:0009653">
    <property type="term" value="P:anatomical structure morphogenesis"/>
    <property type="evidence" value="ECO:0007669"/>
    <property type="project" value="UniProtKB-ARBA"/>
</dbReference>
<dbReference type="PRINTS" id="PR00452">
    <property type="entry name" value="SH3DOMAIN"/>
</dbReference>
<dbReference type="PROSITE" id="PS50001">
    <property type="entry name" value="SH2"/>
    <property type="match status" value="1"/>
</dbReference>
<evidence type="ECO:0000256" key="1">
    <source>
        <dbReference type="ARBA" id="ARBA00022443"/>
    </source>
</evidence>
<dbReference type="GO" id="GO:0035591">
    <property type="term" value="F:signaling adaptor activity"/>
    <property type="evidence" value="ECO:0007669"/>
    <property type="project" value="TreeGrafter"/>
</dbReference>
<dbReference type="AlphaFoldDB" id="A0AAW1IY70"/>
<dbReference type="Pfam" id="PF00017">
    <property type="entry name" value="SH2"/>
    <property type="match status" value="1"/>
</dbReference>
<reference evidence="8 9" key="1">
    <citation type="journal article" date="2024" name="BMC Genomics">
        <title>De novo assembly and annotation of Popillia japonica's genome with initial clues to its potential as an invasive pest.</title>
        <authorList>
            <person name="Cucini C."/>
            <person name="Boschi S."/>
            <person name="Funari R."/>
            <person name="Cardaioli E."/>
            <person name="Iannotti N."/>
            <person name="Marturano G."/>
            <person name="Paoli F."/>
            <person name="Bruttini M."/>
            <person name="Carapelli A."/>
            <person name="Frati F."/>
            <person name="Nardi F."/>
        </authorList>
    </citation>
    <scope>NUCLEOTIDE SEQUENCE [LARGE SCALE GENOMIC DNA]</scope>
    <source>
        <strain evidence="8">DMR45628</strain>
    </source>
</reference>
<dbReference type="SUPFAM" id="SSF50044">
    <property type="entry name" value="SH3-domain"/>
    <property type="match status" value="1"/>
</dbReference>
<gene>
    <name evidence="8" type="ORF">QE152_g33055</name>
</gene>
<dbReference type="Proteomes" id="UP001458880">
    <property type="component" value="Unassembled WGS sequence"/>
</dbReference>
<organism evidence="8 9">
    <name type="scientific">Popillia japonica</name>
    <name type="common">Japanese beetle</name>
    <dbReference type="NCBI Taxonomy" id="7064"/>
    <lineage>
        <taxon>Eukaryota</taxon>
        <taxon>Metazoa</taxon>
        <taxon>Ecdysozoa</taxon>
        <taxon>Arthropoda</taxon>
        <taxon>Hexapoda</taxon>
        <taxon>Insecta</taxon>
        <taxon>Pterygota</taxon>
        <taxon>Neoptera</taxon>
        <taxon>Endopterygota</taxon>
        <taxon>Coleoptera</taxon>
        <taxon>Polyphaga</taxon>
        <taxon>Scarabaeiformia</taxon>
        <taxon>Scarabaeidae</taxon>
        <taxon>Rutelinae</taxon>
        <taxon>Popillia</taxon>
    </lineage>
</organism>
<dbReference type="SMART" id="SM00252">
    <property type="entry name" value="SH2"/>
    <property type="match status" value="1"/>
</dbReference>
<dbReference type="GO" id="GO:0048468">
    <property type="term" value="P:cell development"/>
    <property type="evidence" value="ECO:0007669"/>
    <property type="project" value="UniProtKB-ARBA"/>
</dbReference>
<dbReference type="GO" id="GO:0007167">
    <property type="term" value="P:enzyme-linked receptor protein signaling pathway"/>
    <property type="evidence" value="ECO:0007669"/>
    <property type="project" value="TreeGrafter"/>
</dbReference>
<keyword evidence="9" id="KW-1185">Reference proteome</keyword>
<evidence type="ECO:0000313" key="8">
    <source>
        <dbReference type="EMBL" id="KAK9695175.1"/>
    </source>
</evidence>
<dbReference type="Gene3D" id="3.30.505.10">
    <property type="entry name" value="SH2 domain"/>
    <property type="match status" value="1"/>
</dbReference>
<dbReference type="CDD" id="cd11845">
    <property type="entry name" value="SH3_Src_like"/>
    <property type="match status" value="1"/>
</dbReference>
<dbReference type="Pfam" id="PF00018">
    <property type="entry name" value="SH3_1"/>
    <property type="match status" value="1"/>
</dbReference>
<dbReference type="PRINTS" id="PR00401">
    <property type="entry name" value="SH2DOMAIN"/>
</dbReference>
<keyword evidence="2 3" id="KW-0727">SH2 domain</keyword>
<dbReference type="InterPro" id="IPR036028">
    <property type="entry name" value="SH3-like_dom_sf"/>
</dbReference>
<dbReference type="InterPro" id="IPR000980">
    <property type="entry name" value="SH2"/>
</dbReference>
<evidence type="ECO:0000256" key="5">
    <source>
        <dbReference type="SAM" id="MobiDB-lite"/>
    </source>
</evidence>
<evidence type="ECO:0000256" key="3">
    <source>
        <dbReference type="PROSITE-ProRule" id="PRU00191"/>
    </source>
</evidence>
<dbReference type="InterPro" id="IPR001452">
    <property type="entry name" value="SH3_domain"/>
</dbReference>
<feature type="domain" description="SH3" evidence="7">
    <location>
        <begin position="56"/>
        <end position="117"/>
    </location>
</feature>
<feature type="region of interest" description="Disordered" evidence="5">
    <location>
        <begin position="27"/>
        <end position="51"/>
    </location>
</feature>
<accession>A0AAW1IY70</accession>